<comment type="caution">
    <text evidence="7">The sequence shown here is derived from an EMBL/GenBank/DDBJ whole genome shotgun (WGS) entry which is preliminary data.</text>
</comment>
<organism evidence="7 8">
    <name type="scientific">Paucimonas lemoignei</name>
    <name type="common">Pseudomonas lemoignei</name>
    <dbReference type="NCBI Taxonomy" id="29443"/>
    <lineage>
        <taxon>Bacteria</taxon>
        <taxon>Pseudomonadati</taxon>
        <taxon>Pseudomonadota</taxon>
        <taxon>Betaproteobacteria</taxon>
        <taxon>Burkholderiales</taxon>
        <taxon>Burkholderiaceae</taxon>
        <taxon>Paucimonas</taxon>
    </lineage>
</organism>
<keyword evidence="4" id="KW-0449">Lipoprotein</keyword>
<keyword evidence="2 4" id="KW-0472">Membrane</keyword>
<feature type="chain" id="PRO_5021052926" description="Outer membrane protein assembly factor BamB" evidence="5">
    <location>
        <begin position="18"/>
        <end position="384"/>
    </location>
</feature>
<dbReference type="SUPFAM" id="SSF50998">
    <property type="entry name" value="Quinoprotein alcohol dehydrogenase-like"/>
    <property type="match status" value="1"/>
</dbReference>
<dbReference type="SMART" id="SM00564">
    <property type="entry name" value="PQQ"/>
    <property type="match status" value="5"/>
</dbReference>
<sequence>MRIALKLAVAGTAVALAGCSTLSSLNPFSSKKAPSNPPAALVDFKPTLTVNTAWTVSVGKAGEHVFTPAVARNSVFAAAADGTLTRIEAATGRAQWRINAGTPLTAGVGSDGNLVVVAGEKGAILAFDENGKEVWKAQAASEVLSAPAVGLGVVVVRSVDNSIAAFDAATGKRRWILQRSVPALTLRSAPGIAIAEGNAYAALPGGRLIAVALNNGGPRWEVAVGEPRGATELERVADTSGMPLVLERDVCAVAYQGRAACVDGLTGSARWARNLSSDVGLGGDERFVFAADDAGSLHAFSRDSGASVWRNQQLANRRLSAPLSIGRAVAVADYQGYVHFLSREDGTMLARAATDGSPVLGTPVVAGSYAVFQTRDGSLIAFGN</sequence>
<reference evidence="7 8" key="1">
    <citation type="submission" date="2019-03" db="EMBL/GenBank/DDBJ databases">
        <title>Genomic Encyclopedia of Type Strains, Phase IV (KMG-IV): sequencing the most valuable type-strain genomes for metagenomic binning, comparative biology and taxonomic classification.</title>
        <authorList>
            <person name="Goeker M."/>
        </authorList>
    </citation>
    <scope>NUCLEOTIDE SEQUENCE [LARGE SCALE GENOMIC DNA]</scope>
    <source>
        <strain evidence="7 8">DSM 7445</strain>
    </source>
</reference>
<dbReference type="Proteomes" id="UP000295382">
    <property type="component" value="Unassembled WGS sequence"/>
</dbReference>
<name>A0A4R3HSI9_PAULE</name>
<dbReference type="PROSITE" id="PS51257">
    <property type="entry name" value="PROKAR_LIPOPROTEIN"/>
    <property type="match status" value="1"/>
</dbReference>
<evidence type="ECO:0000256" key="5">
    <source>
        <dbReference type="SAM" id="SignalP"/>
    </source>
</evidence>
<dbReference type="Pfam" id="PF13360">
    <property type="entry name" value="PQQ_2"/>
    <property type="match status" value="1"/>
</dbReference>
<evidence type="ECO:0000313" key="8">
    <source>
        <dbReference type="Proteomes" id="UP000295382"/>
    </source>
</evidence>
<keyword evidence="8" id="KW-1185">Reference proteome</keyword>
<dbReference type="GO" id="GO:0043165">
    <property type="term" value="P:Gram-negative-bacterium-type cell outer membrane assembly"/>
    <property type="evidence" value="ECO:0007669"/>
    <property type="project" value="UniProtKB-UniRule"/>
</dbReference>
<evidence type="ECO:0000256" key="1">
    <source>
        <dbReference type="ARBA" id="ARBA00022729"/>
    </source>
</evidence>
<comment type="function">
    <text evidence="4">Part of the outer membrane protein assembly complex, which is involved in assembly and insertion of beta-barrel proteins into the outer membrane.</text>
</comment>
<dbReference type="EMBL" id="SLZQ01000017">
    <property type="protein sequence ID" value="TCS33289.1"/>
    <property type="molecule type" value="Genomic_DNA"/>
</dbReference>
<evidence type="ECO:0000256" key="4">
    <source>
        <dbReference type="HAMAP-Rule" id="MF_00923"/>
    </source>
</evidence>
<comment type="similarity">
    <text evidence="4">Belongs to the BamB family.</text>
</comment>
<dbReference type="InterPro" id="IPR017687">
    <property type="entry name" value="BamB"/>
</dbReference>
<gene>
    <name evidence="4" type="primary">bamB</name>
    <name evidence="7" type="ORF">EDC30_11742</name>
</gene>
<dbReference type="GO" id="GO:0009279">
    <property type="term" value="C:cell outer membrane"/>
    <property type="evidence" value="ECO:0007669"/>
    <property type="project" value="UniProtKB-SubCell"/>
</dbReference>
<proteinExistence type="inferred from homology"/>
<evidence type="ECO:0000259" key="6">
    <source>
        <dbReference type="Pfam" id="PF13360"/>
    </source>
</evidence>
<comment type="subunit">
    <text evidence="4">Part of the Bam complex.</text>
</comment>
<dbReference type="AlphaFoldDB" id="A0A4R3HSI9"/>
<dbReference type="RefSeq" id="WP_132260246.1">
    <property type="nucleotide sequence ID" value="NZ_SLZQ01000017.1"/>
</dbReference>
<dbReference type="PANTHER" id="PTHR34512:SF30">
    <property type="entry name" value="OUTER MEMBRANE PROTEIN ASSEMBLY FACTOR BAMB"/>
    <property type="match status" value="1"/>
</dbReference>
<dbReference type="HAMAP" id="MF_00923">
    <property type="entry name" value="OM_assembly_BamB"/>
    <property type="match status" value="1"/>
</dbReference>
<feature type="domain" description="Pyrrolo-quinoline quinone repeat" evidence="6">
    <location>
        <begin position="81"/>
        <end position="311"/>
    </location>
</feature>
<evidence type="ECO:0000256" key="3">
    <source>
        <dbReference type="ARBA" id="ARBA00023237"/>
    </source>
</evidence>
<keyword evidence="3 4" id="KW-0998">Cell outer membrane</keyword>
<keyword evidence="1 4" id="KW-0732">Signal</keyword>
<dbReference type="PANTHER" id="PTHR34512">
    <property type="entry name" value="CELL SURFACE PROTEIN"/>
    <property type="match status" value="1"/>
</dbReference>
<feature type="signal peptide" evidence="5">
    <location>
        <begin position="1"/>
        <end position="17"/>
    </location>
</feature>
<dbReference type="Gene3D" id="2.130.10.10">
    <property type="entry name" value="YVTN repeat-like/Quinoprotein amine dehydrogenase"/>
    <property type="match status" value="1"/>
</dbReference>
<accession>A0A4R3HSI9</accession>
<evidence type="ECO:0000256" key="2">
    <source>
        <dbReference type="ARBA" id="ARBA00023136"/>
    </source>
</evidence>
<dbReference type="GO" id="GO:0051205">
    <property type="term" value="P:protein insertion into membrane"/>
    <property type="evidence" value="ECO:0007669"/>
    <property type="project" value="UniProtKB-UniRule"/>
</dbReference>
<dbReference type="NCBIfam" id="TIGR03300">
    <property type="entry name" value="assembly_YfgL"/>
    <property type="match status" value="1"/>
</dbReference>
<dbReference type="InterPro" id="IPR011047">
    <property type="entry name" value="Quinoprotein_ADH-like_sf"/>
</dbReference>
<dbReference type="InterPro" id="IPR018391">
    <property type="entry name" value="PQQ_b-propeller_rpt"/>
</dbReference>
<evidence type="ECO:0000313" key="7">
    <source>
        <dbReference type="EMBL" id="TCS33289.1"/>
    </source>
</evidence>
<dbReference type="InterPro" id="IPR015943">
    <property type="entry name" value="WD40/YVTN_repeat-like_dom_sf"/>
</dbReference>
<dbReference type="OrthoDB" id="5173551at2"/>
<protein>
    <recommendedName>
        <fullName evidence="4">Outer membrane protein assembly factor BamB</fullName>
    </recommendedName>
</protein>
<dbReference type="InterPro" id="IPR002372">
    <property type="entry name" value="PQQ_rpt_dom"/>
</dbReference>
<comment type="subcellular location">
    <subcellularLocation>
        <location evidence="4">Cell outer membrane</location>
        <topology evidence="4">Lipid-anchor</topology>
    </subcellularLocation>
</comment>
<keyword evidence="4" id="KW-0564">Palmitate</keyword>